<evidence type="ECO:0000313" key="2">
    <source>
        <dbReference type="EMBL" id="KAJ9583988.1"/>
    </source>
</evidence>
<feature type="region of interest" description="Disordered" evidence="1">
    <location>
        <begin position="1"/>
        <end position="29"/>
    </location>
</feature>
<accession>A0AAD7ZQG3</accession>
<reference evidence="2" key="2">
    <citation type="submission" date="2023-05" db="EMBL/GenBank/DDBJ databases">
        <authorList>
            <person name="Fouks B."/>
        </authorList>
    </citation>
    <scope>NUCLEOTIDE SEQUENCE</scope>
    <source>
        <strain evidence="2">Stay&amp;Tobe</strain>
        <tissue evidence="2">Testes</tissue>
    </source>
</reference>
<sequence length="170" mass="17851">MGAKASTANGGGTSPRARTFSTSSSSDVVAGGTGFSLLRAIPSTVSSDRQRARSLSSVPDSHSSHEAIGIPNSNGGAYDISESPETDSSSPEDHVLDSPLAANISLGRVYTAHSLPSHIWSLNGSHRNVMMSYIVGTEIQLCVLVTFNPKAEYSEHILTKNYAEALVVCQ</sequence>
<comment type="caution">
    <text evidence="2">The sequence shown here is derived from an EMBL/GenBank/DDBJ whole genome shotgun (WGS) entry which is preliminary data.</text>
</comment>
<evidence type="ECO:0000256" key="1">
    <source>
        <dbReference type="SAM" id="MobiDB-lite"/>
    </source>
</evidence>
<keyword evidence="3" id="KW-1185">Reference proteome</keyword>
<dbReference type="EMBL" id="JASPKZ010007486">
    <property type="protein sequence ID" value="KAJ9583988.1"/>
    <property type="molecule type" value="Genomic_DNA"/>
</dbReference>
<protein>
    <submittedName>
        <fullName evidence="2">Uncharacterized protein</fullName>
    </submittedName>
</protein>
<feature type="non-terminal residue" evidence="2">
    <location>
        <position position="1"/>
    </location>
</feature>
<reference evidence="2" key="1">
    <citation type="journal article" date="2023" name="IScience">
        <title>Live-bearing cockroach genome reveals convergent evolutionary mechanisms linked to viviparity in insects and beyond.</title>
        <authorList>
            <person name="Fouks B."/>
            <person name="Harrison M.C."/>
            <person name="Mikhailova A.A."/>
            <person name="Marchal E."/>
            <person name="English S."/>
            <person name="Carruthers M."/>
            <person name="Jennings E.C."/>
            <person name="Chiamaka E.L."/>
            <person name="Frigard R.A."/>
            <person name="Pippel M."/>
            <person name="Attardo G.M."/>
            <person name="Benoit J.B."/>
            <person name="Bornberg-Bauer E."/>
            <person name="Tobe S.S."/>
        </authorList>
    </citation>
    <scope>NUCLEOTIDE SEQUENCE</scope>
    <source>
        <strain evidence="2">Stay&amp;Tobe</strain>
    </source>
</reference>
<proteinExistence type="predicted"/>
<name>A0AAD7ZQG3_DIPPU</name>
<feature type="region of interest" description="Disordered" evidence="1">
    <location>
        <begin position="41"/>
        <end position="95"/>
    </location>
</feature>
<evidence type="ECO:0000313" key="3">
    <source>
        <dbReference type="Proteomes" id="UP001233999"/>
    </source>
</evidence>
<organism evidence="2 3">
    <name type="scientific">Diploptera punctata</name>
    <name type="common">Pacific beetle cockroach</name>
    <dbReference type="NCBI Taxonomy" id="6984"/>
    <lineage>
        <taxon>Eukaryota</taxon>
        <taxon>Metazoa</taxon>
        <taxon>Ecdysozoa</taxon>
        <taxon>Arthropoda</taxon>
        <taxon>Hexapoda</taxon>
        <taxon>Insecta</taxon>
        <taxon>Pterygota</taxon>
        <taxon>Neoptera</taxon>
        <taxon>Polyneoptera</taxon>
        <taxon>Dictyoptera</taxon>
        <taxon>Blattodea</taxon>
        <taxon>Blaberoidea</taxon>
        <taxon>Blaberidae</taxon>
        <taxon>Diplopterinae</taxon>
        <taxon>Diploptera</taxon>
    </lineage>
</organism>
<dbReference type="AlphaFoldDB" id="A0AAD7ZQG3"/>
<gene>
    <name evidence="2" type="ORF">L9F63_021658</name>
</gene>
<dbReference type="Proteomes" id="UP001233999">
    <property type="component" value="Unassembled WGS sequence"/>
</dbReference>